<keyword evidence="3" id="KW-1185">Reference proteome</keyword>
<name>A0A172XV25_9FLAO</name>
<evidence type="ECO:0000313" key="2">
    <source>
        <dbReference type="EMBL" id="ANF50869.1"/>
    </source>
</evidence>
<evidence type="ECO:0000256" key="1">
    <source>
        <dbReference type="SAM" id="SignalP"/>
    </source>
</evidence>
<dbReference type="OrthoDB" id="1253426at2"/>
<dbReference type="KEGG" id="chh:A0O34_10215"/>
<keyword evidence="1" id="KW-0732">Signal</keyword>
<evidence type="ECO:0000313" key="3">
    <source>
        <dbReference type="Proteomes" id="UP000077824"/>
    </source>
</evidence>
<proteinExistence type="predicted"/>
<sequence>MKNILIILFFLAICNNSFAQKKLDNISKLSGTWVGKIGEDPIKFQILEDSQNSFTFSFINFQNVKFIVQKSDVSTNEKNEFIINIKEAKVSSLRFEKCIFSKGTITISDLSENNMKLNLKSVGPTCWIMDDVTVNMEDMDDIILTKEKSNK</sequence>
<dbReference type="RefSeq" id="WP_066754308.1">
    <property type="nucleotide sequence ID" value="NZ_CP015199.1"/>
</dbReference>
<dbReference type="STRING" id="1685010.A0O34_10215"/>
<evidence type="ECO:0008006" key="4">
    <source>
        <dbReference type="Google" id="ProtNLM"/>
    </source>
</evidence>
<feature type="chain" id="PRO_5008003820" description="Lipocalin-like domain-containing protein" evidence="1">
    <location>
        <begin position="20"/>
        <end position="151"/>
    </location>
</feature>
<accession>A0A172XV25</accession>
<organism evidence="2 3">
    <name type="scientific">Chryseobacterium glaciei</name>
    <dbReference type="NCBI Taxonomy" id="1685010"/>
    <lineage>
        <taxon>Bacteria</taxon>
        <taxon>Pseudomonadati</taxon>
        <taxon>Bacteroidota</taxon>
        <taxon>Flavobacteriia</taxon>
        <taxon>Flavobacteriales</taxon>
        <taxon>Weeksellaceae</taxon>
        <taxon>Chryseobacterium group</taxon>
        <taxon>Chryseobacterium</taxon>
    </lineage>
</organism>
<gene>
    <name evidence="2" type="ORF">A0O34_10215</name>
</gene>
<dbReference type="EMBL" id="CP015199">
    <property type="protein sequence ID" value="ANF50869.1"/>
    <property type="molecule type" value="Genomic_DNA"/>
</dbReference>
<dbReference type="AlphaFoldDB" id="A0A172XV25"/>
<reference evidence="2 3" key="1">
    <citation type="submission" date="2016-04" db="EMBL/GenBank/DDBJ databases">
        <title>Complete Genome Sequence of Chryseobacterium sp. IHBB 10212.</title>
        <authorList>
            <person name="Pal M."/>
            <person name="Swarnkar M.K."/>
            <person name="Kaushal K."/>
            <person name="Chhibber S."/>
            <person name="Singh A.K."/>
            <person name="Gulati A."/>
        </authorList>
    </citation>
    <scope>NUCLEOTIDE SEQUENCE [LARGE SCALE GENOMIC DNA]</scope>
    <source>
        <strain evidence="2 3">IHBB 10212</strain>
    </source>
</reference>
<protein>
    <recommendedName>
        <fullName evidence="4">Lipocalin-like domain-containing protein</fullName>
    </recommendedName>
</protein>
<feature type="signal peptide" evidence="1">
    <location>
        <begin position="1"/>
        <end position="19"/>
    </location>
</feature>
<dbReference type="Proteomes" id="UP000077824">
    <property type="component" value="Chromosome"/>
</dbReference>